<dbReference type="PROSITE" id="PS51192">
    <property type="entry name" value="HELICASE_ATP_BIND_1"/>
    <property type="match status" value="1"/>
</dbReference>
<dbReference type="PROSITE" id="PS51195">
    <property type="entry name" value="Q_MOTIF"/>
    <property type="match status" value="1"/>
</dbReference>
<feature type="domain" description="DEAD-box RNA helicase Q" evidence="9">
    <location>
        <begin position="3"/>
        <end position="31"/>
    </location>
</feature>
<evidence type="ECO:0000256" key="3">
    <source>
        <dbReference type="ARBA" id="ARBA00022806"/>
    </source>
</evidence>
<dbReference type="GO" id="GO:0003676">
    <property type="term" value="F:nucleic acid binding"/>
    <property type="evidence" value="ECO:0007669"/>
    <property type="project" value="InterPro"/>
</dbReference>
<dbReference type="PANTHER" id="PTHR47959">
    <property type="entry name" value="ATP-DEPENDENT RNA HELICASE RHLE-RELATED"/>
    <property type="match status" value="1"/>
</dbReference>
<dbReference type="GO" id="GO:0005524">
    <property type="term" value="F:ATP binding"/>
    <property type="evidence" value="ECO:0007669"/>
    <property type="project" value="UniProtKB-KW"/>
</dbReference>
<dbReference type="Gene3D" id="3.30.70.330">
    <property type="match status" value="1"/>
</dbReference>
<evidence type="ECO:0000256" key="1">
    <source>
        <dbReference type="ARBA" id="ARBA00022741"/>
    </source>
</evidence>
<dbReference type="OrthoDB" id="9805696at2"/>
<comment type="similarity">
    <text evidence="5">Belongs to the DEAD box helicase family.</text>
</comment>
<dbReference type="EMBL" id="CYZU01000024">
    <property type="protein sequence ID" value="CUO59356.1"/>
    <property type="molecule type" value="Genomic_DNA"/>
</dbReference>
<evidence type="ECO:0000259" key="7">
    <source>
        <dbReference type="PROSITE" id="PS51192"/>
    </source>
</evidence>
<dbReference type="SMART" id="SM00490">
    <property type="entry name" value="HELICc"/>
    <property type="match status" value="1"/>
</dbReference>
<evidence type="ECO:0000313" key="11">
    <source>
        <dbReference type="Proteomes" id="UP000095544"/>
    </source>
</evidence>
<dbReference type="CDD" id="cd18787">
    <property type="entry name" value="SF2_C_DEAD"/>
    <property type="match status" value="1"/>
</dbReference>
<proteinExistence type="inferred from homology"/>
<evidence type="ECO:0000256" key="6">
    <source>
        <dbReference type="PROSITE-ProRule" id="PRU00552"/>
    </source>
</evidence>
<dbReference type="RefSeq" id="WP_055153607.1">
    <property type="nucleotide sequence ID" value="NZ_CYZU01000024.1"/>
</dbReference>
<dbReference type="CDD" id="cd00268">
    <property type="entry name" value="DEADc"/>
    <property type="match status" value="1"/>
</dbReference>
<dbReference type="InterPro" id="IPR001650">
    <property type="entry name" value="Helicase_C-like"/>
</dbReference>
<evidence type="ECO:0000259" key="9">
    <source>
        <dbReference type="PROSITE" id="PS51195"/>
    </source>
</evidence>
<keyword evidence="4" id="KW-0067">ATP-binding</keyword>
<dbReference type="PROSITE" id="PS51194">
    <property type="entry name" value="HELICASE_CTER"/>
    <property type="match status" value="1"/>
</dbReference>
<dbReference type="Proteomes" id="UP000095544">
    <property type="component" value="Unassembled WGS sequence"/>
</dbReference>
<dbReference type="SMART" id="SM00487">
    <property type="entry name" value="DEXDc"/>
    <property type="match status" value="1"/>
</dbReference>
<dbReference type="PANTHER" id="PTHR47959:SF1">
    <property type="entry name" value="ATP-DEPENDENT RNA HELICASE DBPA"/>
    <property type="match status" value="1"/>
</dbReference>
<dbReference type="InterPro" id="IPR027417">
    <property type="entry name" value="P-loop_NTPase"/>
</dbReference>
<feature type="domain" description="Helicase C-terminal" evidence="8">
    <location>
        <begin position="228"/>
        <end position="377"/>
    </location>
</feature>
<dbReference type="InterPro" id="IPR014014">
    <property type="entry name" value="RNA_helicase_DEAD_Q_motif"/>
</dbReference>
<name>A0A174GEB2_9FIRM</name>
<reference evidence="10 11" key="1">
    <citation type="submission" date="2015-09" db="EMBL/GenBank/DDBJ databases">
        <authorList>
            <consortium name="Pathogen Informatics"/>
        </authorList>
    </citation>
    <scope>NUCLEOTIDE SEQUENCE [LARGE SCALE GENOMIC DNA]</scope>
    <source>
        <strain evidence="10 11">2789STDY5834876</strain>
    </source>
</reference>
<feature type="domain" description="Helicase ATP-binding" evidence="7">
    <location>
        <begin position="34"/>
        <end position="204"/>
    </location>
</feature>
<evidence type="ECO:0000256" key="5">
    <source>
        <dbReference type="ARBA" id="ARBA00038437"/>
    </source>
</evidence>
<dbReference type="GO" id="GO:0016787">
    <property type="term" value="F:hydrolase activity"/>
    <property type="evidence" value="ECO:0007669"/>
    <property type="project" value="UniProtKB-KW"/>
</dbReference>
<dbReference type="InterPro" id="IPR044742">
    <property type="entry name" value="DEAD/DEAH_RhlB"/>
</dbReference>
<dbReference type="InterPro" id="IPR005580">
    <property type="entry name" value="DbpA/CsdA_RNA-bd_dom"/>
</dbReference>
<organism evidence="10 11">
    <name type="scientific">Faecalicatena contorta</name>
    <dbReference type="NCBI Taxonomy" id="39482"/>
    <lineage>
        <taxon>Bacteria</taxon>
        <taxon>Bacillati</taxon>
        <taxon>Bacillota</taxon>
        <taxon>Clostridia</taxon>
        <taxon>Lachnospirales</taxon>
        <taxon>Lachnospiraceae</taxon>
        <taxon>Faecalicatena</taxon>
    </lineage>
</organism>
<evidence type="ECO:0000259" key="8">
    <source>
        <dbReference type="PROSITE" id="PS51194"/>
    </source>
</evidence>
<feature type="short sequence motif" description="Q motif" evidence="6">
    <location>
        <begin position="3"/>
        <end position="31"/>
    </location>
</feature>
<accession>A0A174GEB2</accession>
<keyword evidence="2 10" id="KW-0378">Hydrolase</keyword>
<dbReference type="STRING" id="39482.ERS852491_02681"/>
<dbReference type="InterPro" id="IPR050079">
    <property type="entry name" value="DEAD_box_RNA_helicase"/>
</dbReference>
<evidence type="ECO:0000256" key="4">
    <source>
        <dbReference type="ARBA" id="ARBA00022840"/>
    </source>
</evidence>
<dbReference type="GO" id="GO:0003724">
    <property type="term" value="F:RNA helicase activity"/>
    <property type="evidence" value="ECO:0007669"/>
    <property type="project" value="UniProtKB-EC"/>
</dbReference>
<sequence length="481" mass="54438">MTNEFYKYELSEEILESLNGLGYNKPTSIQQKVILPMLAGKNVVVKAPTGSGKTAAFAIPICESISWEENAPQALILEPTRELAVQVSEELFYIGRKKRLKVPALFGGFPIDKQIQTLRQKTHIVTGTPGRIMDHLGRESLKLEMVKWLVIDEADLMLDMGFIDEVKRILSLVPADCRICLFSATLKPEIQQLVDEFIPDMTIVLQRATNEQVAAITEKLYFTDQDGKYDTFLDVLIHENPQSCMIFCGTREMTNVLFQKLRRRRIFCGMLHGEMEQRERLKTVDAFRRGCFRFLIATDVAARGIDFEHITHVVNYDFPSKKETYVHRIGRTGRNGKCGTAISLVTEDDKRMLKQVEEYAGRKLPFTDLPVLDAEKEKNFWKSQRIKAEIKPKKGTALNKGITRLSIGGGRKSKMRAGDIVGTICSMEGVEADDIGIVDIRDSLSYVEILNGKGDQVMAYLQIRPIKGKIRKVRRSGLKGN</sequence>
<dbReference type="InterPro" id="IPR012677">
    <property type="entry name" value="Nucleotide-bd_a/b_plait_sf"/>
</dbReference>
<dbReference type="InterPro" id="IPR011545">
    <property type="entry name" value="DEAD/DEAH_box_helicase_dom"/>
</dbReference>
<dbReference type="Pfam" id="PF03880">
    <property type="entry name" value="DbpA"/>
    <property type="match status" value="1"/>
</dbReference>
<protein>
    <submittedName>
        <fullName evidence="10">ATP-dependent RNA helicase dbpA</fullName>
        <ecNumber evidence="10">3.6.4.13</ecNumber>
    </submittedName>
</protein>
<evidence type="ECO:0000256" key="2">
    <source>
        <dbReference type="ARBA" id="ARBA00022801"/>
    </source>
</evidence>
<dbReference type="Gene3D" id="3.40.50.300">
    <property type="entry name" value="P-loop containing nucleotide triphosphate hydrolases"/>
    <property type="match status" value="2"/>
</dbReference>
<dbReference type="Pfam" id="PF00270">
    <property type="entry name" value="DEAD"/>
    <property type="match status" value="1"/>
</dbReference>
<keyword evidence="1" id="KW-0547">Nucleotide-binding</keyword>
<dbReference type="InterPro" id="IPR014001">
    <property type="entry name" value="Helicase_ATP-bd"/>
</dbReference>
<dbReference type="Pfam" id="PF00271">
    <property type="entry name" value="Helicase_C"/>
    <property type="match status" value="1"/>
</dbReference>
<dbReference type="EC" id="3.6.4.13" evidence="10"/>
<dbReference type="SUPFAM" id="SSF52540">
    <property type="entry name" value="P-loop containing nucleoside triphosphate hydrolases"/>
    <property type="match status" value="1"/>
</dbReference>
<keyword evidence="3 10" id="KW-0347">Helicase</keyword>
<evidence type="ECO:0000313" key="10">
    <source>
        <dbReference type="EMBL" id="CUO59356.1"/>
    </source>
</evidence>
<dbReference type="AlphaFoldDB" id="A0A174GEB2"/>
<gene>
    <name evidence="10" type="primary">dbpA</name>
    <name evidence="10" type="ORF">ERS852491_02681</name>
</gene>
<dbReference type="GO" id="GO:0005829">
    <property type="term" value="C:cytosol"/>
    <property type="evidence" value="ECO:0007669"/>
    <property type="project" value="TreeGrafter"/>
</dbReference>